<evidence type="ECO:0000259" key="6">
    <source>
        <dbReference type="Pfam" id="PF00962"/>
    </source>
</evidence>
<dbReference type="NCBIfam" id="TIGR01430">
    <property type="entry name" value="aden_deam"/>
    <property type="match status" value="1"/>
</dbReference>
<dbReference type="PANTHER" id="PTHR43114">
    <property type="entry name" value="ADENINE DEAMINASE"/>
    <property type="match status" value="1"/>
</dbReference>
<organism evidence="7 8">
    <name type="scientific">Spongisporangium articulatum</name>
    <dbReference type="NCBI Taxonomy" id="3362603"/>
    <lineage>
        <taxon>Bacteria</taxon>
        <taxon>Bacillati</taxon>
        <taxon>Actinomycetota</taxon>
        <taxon>Actinomycetes</taxon>
        <taxon>Kineosporiales</taxon>
        <taxon>Kineosporiaceae</taxon>
        <taxon>Spongisporangium</taxon>
    </lineage>
</organism>
<dbReference type="NCBIfam" id="NF006850">
    <property type="entry name" value="PRK09358.1-6"/>
    <property type="match status" value="1"/>
</dbReference>
<keyword evidence="3 5" id="KW-0862">Zinc</keyword>
<feature type="binding site" evidence="5">
    <location>
        <position position="285"/>
    </location>
    <ligand>
        <name>Zn(2+)</name>
        <dbReference type="ChEBI" id="CHEBI:29105"/>
        <note>catalytic</note>
    </ligand>
</feature>
<evidence type="ECO:0000256" key="5">
    <source>
        <dbReference type="HAMAP-Rule" id="MF_01962"/>
    </source>
</evidence>
<dbReference type="SUPFAM" id="SSF51556">
    <property type="entry name" value="Metallo-dependent hydrolases"/>
    <property type="match status" value="1"/>
</dbReference>
<feature type="binding site" evidence="5">
    <location>
        <position position="23"/>
    </location>
    <ligand>
        <name>Zn(2+)</name>
        <dbReference type="ChEBI" id="CHEBI:29105"/>
        <note>catalytic</note>
    </ligand>
</feature>
<dbReference type="GO" id="GO:0016787">
    <property type="term" value="F:hydrolase activity"/>
    <property type="evidence" value="ECO:0007669"/>
    <property type="project" value="UniProtKB-KW"/>
</dbReference>
<dbReference type="EMBL" id="JBITLV010000002">
    <property type="protein sequence ID" value="MFI7586923.1"/>
    <property type="molecule type" value="Genomic_DNA"/>
</dbReference>
<comment type="cofactor">
    <cofactor evidence="5">
        <name>Zn(2+)</name>
        <dbReference type="ChEBI" id="CHEBI:29105"/>
    </cofactor>
    <text evidence="5">Binds 1 zinc ion per subunit.</text>
</comment>
<comment type="function">
    <text evidence="5">Catalyzes the hydrolytic deamination of adenine to hypoxanthine. Plays an important role in the purine salvage pathway and in nitrogen catabolism.</text>
</comment>
<feature type="binding site" evidence="5">
    <location>
        <position position="25"/>
    </location>
    <ligand>
        <name>Zn(2+)</name>
        <dbReference type="ChEBI" id="CHEBI:29105"/>
        <note>catalytic</note>
    </ligand>
</feature>
<evidence type="ECO:0000313" key="8">
    <source>
        <dbReference type="Proteomes" id="UP001612915"/>
    </source>
</evidence>
<evidence type="ECO:0000256" key="1">
    <source>
        <dbReference type="ARBA" id="ARBA00022723"/>
    </source>
</evidence>
<comment type="similarity">
    <text evidence="5">Belongs to the metallo-dependent hydrolases superfamily. Adenosine and AMP deaminases family. Adenine deaminase type 2 subfamily.</text>
</comment>
<feature type="binding site" evidence="5">
    <location>
        <position position="204"/>
    </location>
    <ligand>
        <name>Zn(2+)</name>
        <dbReference type="ChEBI" id="CHEBI:29105"/>
        <note>catalytic</note>
    </ligand>
</feature>
<dbReference type="RefSeq" id="WP_398277578.1">
    <property type="nucleotide sequence ID" value="NZ_JBITLV010000002.1"/>
</dbReference>
<proteinExistence type="inferred from homology"/>
<keyword evidence="8" id="KW-1185">Reference proteome</keyword>
<evidence type="ECO:0000256" key="2">
    <source>
        <dbReference type="ARBA" id="ARBA00022801"/>
    </source>
</evidence>
<dbReference type="HAMAP" id="MF_01962">
    <property type="entry name" value="Adenine_deaminase"/>
    <property type="match status" value="1"/>
</dbReference>
<comment type="caution">
    <text evidence="7">The sequence shown here is derived from an EMBL/GenBank/DDBJ whole genome shotgun (WGS) entry which is preliminary data.</text>
</comment>
<dbReference type="InterPro" id="IPR006330">
    <property type="entry name" value="Ado/ade_deaminase"/>
</dbReference>
<accession>A0ABW8ALC3</accession>
<keyword evidence="1 5" id="KW-0479">Metal-binding</keyword>
<feature type="domain" description="Adenosine deaminase" evidence="6">
    <location>
        <begin position="18"/>
        <end position="338"/>
    </location>
</feature>
<sequence>MTSPTSTAPAWLSLPTPPTAELHLHIEGTIEADLLVAAAKRNGVELPSYDPAVLTERYEHFADLQAFLDVHYANLAVLRTEQDFYELASGYLTRAAAAGVRRVEAFFDPQTHVNHGVPLGEVIGGLSAAFSKAEETHGISAVLLLSFLRDLGAQAAEEIFRAAMPYREHFVGVALDSTEVGYPPSLFEKVYGMAASEGLHRVAHAGEEGGPDYVVEALDLLGVERVDHGNRALEDDDLVRRLAEDGTPLTVCPLSNVYLKGVPSMAEHPLPRMLEAGLTVTINSDDPAYFGGYVDANYAAVAAQFELSRDGLAQLAANSFEATFSTPEQRTQWLGEVEVWRVAAS</sequence>
<evidence type="ECO:0000256" key="3">
    <source>
        <dbReference type="ARBA" id="ARBA00022833"/>
    </source>
</evidence>
<dbReference type="EC" id="3.5.4.2" evidence="5"/>
<dbReference type="CDD" id="cd01320">
    <property type="entry name" value="ADA"/>
    <property type="match status" value="1"/>
</dbReference>
<comment type="catalytic activity">
    <reaction evidence="5">
        <text>adenine + H2O + H(+) = hypoxanthine + NH4(+)</text>
        <dbReference type="Rhea" id="RHEA:23688"/>
        <dbReference type="ChEBI" id="CHEBI:15377"/>
        <dbReference type="ChEBI" id="CHEBI:15378"/>
        <dbReference type="ChEBI" id="CHEBI:16708"/>
        <dbReference type="ChEBI" id="CHEBI:17368"/>
        <dbReference type="ChEBI" id="CHEBI:28938"/>
        <dbReference type="EC" id="3.5.4.2"/>
    </reaction>
</comment>
<protein>
    <recommendedName>
        <fullName evidence="5">Adenine deaminase</fullName>
        <shortName evidence="5">ADE</shortName>
        <ecNumber evidence="5">3.5.4.2</ecNumber>
    </recommendedName>
    <alternativeName>
        <fullName evidence="5">Adenine aminohydrolase</fullName>
        <shortName evidence="5">AAH</shortName>
    </alternativeName>
</protein>
<evidence type="ECO:0000313" key="7">
    <source>
        <dbReference type="EMBL" id="MFI7586923.1"/>
    </source>
</evidence>
<dbReference type="InterPro" id="IPR001365">
    <property type="entry name" value="A_deaminase_dom"/>
</dbReference>
<dbReference type="PANTHER" id="PTHR43114:SF6">
    <property type="entry name" value="ADENINE DEAMINASE"/>
    <property type="match status" value="1"/>
</dbReference>
<evidence type="ECO:0000256" key="4">
    <source>
        <dbReference type="ARBA" id="ARBA00023080"/>
    </source>
</evidence>
<feature type="binding site" evidence="5">
    <location>
        <position position="286"/>
    </location>
    <ligand>
        <name>substrate</name>
    </ligand>
</feature>
<dbReference type="Proteomes" id="UP001612915">
    <property type="component" value="Unassembled WGS sequence"/>
</dbReference>
<keyword evidence="4 5" id="KW-0546">Nucleotide metabolism</keyword>
<name>A0ABW8ALC3_9ACTN</name>
<feature type="site" description="Important for catalytic activity" evidence="5">
    <location>
        <position position="228"/>
    </location>
</feature>
<feature type="active site" description="Proton donor" evidence="5">
    <location>
        <position position="207"/>
    </location>
</feature>
<reference evidence="7 8" key="1">
    <citation type="submission" date="2024-10" db="EMBL/GenBank/DDBJ databases">
        <title>The Natural Products Discovery Center: Release of the First 8490 Sequenced Strains for Exploring Actinobacteria Biosynthetic Diversity.</title>
        <authorList>
            <person name="Kalkreuter E."/>
            <person name="Kautsar S.A."/>
            <person name="Yang D."/>
            <person name="Bader C.D."/>
            <person name="Teijaro C.N."/>
            <person name="Fluegel L."/>
            <person name="Davis C.M."/>
            <person name="Simpson J.R."/>
            <person name="Lauterbach L."/>
            <person name="Steele A.D."/>
            <person name="Gui C."/>
            <person name="Meng S."/>
            <person name="Li G."/>
            <person name="Viehrig K."/>
            <person name="Ye F."/>
            <person name="Su P."/>
            <person name="Kiefer A.F."/>
            <person name="Nichols A."/>
            <person name="Cepeda A.J."/>
            <person name="Yan W."/>
            <person name="Fan B."/>
            <person name="Jiang Y."/>
            <person name="Adhikari A."/>
            <person name="Zheng C.-J."/>
            <person name="Schuster L."/>
            <person name="Cowan T.M."/>
            <person name="Smanski M.J."/>
            <person name="Chevrette M.G."/>
            <person name="De Carvalho L.P.S."/>
            <person name="Shen B."/>
        </authorList>
    </citation>
    <scope>NUCLEOTIDE SEQUENCE [LARGE SCALE GENOMIC DNA]</scope>
    <source>
        <strain evidence="7 8">NPDC049639</strain>
    </source>
</reference>
<gene>
    <name evidence="7" type="ORF">ACIB24_07595</name>
</gene>
<dbReference type="InterPro" id="IPR028892">
    <property type="entry name" value="ADE"/>
</dbReference>
<dbReference type="Pfam" id="PF00962">
    <property type="entry name" value="A_deaminase"/>
    <property type="match status" value="1"/>
</dbReference>
<dbReference type="Gene3D" id="3.20.20.140">
    <property type="entry name" value="Metal-dependent hydrolases"/>
    <property type="match status" value="1"/>
</dbReference>
<dbReference type="InterPro" id="IPR032466">
    <property type="entry name" value="Metal_Hydrolase"/>
</dbReference>
<keyword evidence="2 5" id="KW-0378">Hydrolase</keyword>